<keyword evidence="1" id="KW-0812">Transmembrane</keyword>
<comment type="caution">
    <text evidence="2">The sequence shown here is derived from an EMBL/GenBank/DDBJ whole genome shotgun (WGS) entry which is preliminary data.</text>
</comment>
<reference evidence="2 3" key="1">
    <citation type="submission" date="2021-06" db="EMBL/GenBank/DDBJ databases">
        <title>Halomicroarcula sp. a new haloarchaeum isolated from saline soil.</title>
        <authorList>
            <person name="Duran-Viseras A."/>
            <person name="Sanchez-Porro C."/>
            <person name="Ventosa A."/>
        </authorList>
    </citation>
    <scope>NUCLEOTIDE SEQUENCE [LARGE SCALE GENOMIC DNA]</scope>
    <source>
        <strain evidence="2 3">F13</strain>
    </source>
</reference>
<name>A0AAW4PKA8_9EURY</name>
<gene>
    <name evidence="2" type="ORF">EGH21_02790</name>
</gene>
<keyword evidence="3" id="KW-1185">Reference proteome</keyword>
<evidence type="ECO:0008006" key="4">
    <source>
        <dbReference type="Google" id="ProtNLM"/>
    </source>
</evidence>
<evidence type="ECO:0000313" key="2">
    <source>
        <dbReference type="EMBL" id="MBX0321953.1"/>
    </source>
</evidence>
<accession>A0AAW4PKA8</accession>
<protein>
    <recommendedName>
        <fullName evidence="4">CcmD family protein</fullName>
    </recommendedName>
</protein>
<sequence>MFQRPAASVWTASDADPSLYTPVGRFGTFPVGGTDFSQPVIYVYLVTMFAVFGLYVALRRDTLERFSDRYAVTDELEN</sequence>
<dbReference type="EMBL" id="RKLR01000001">
    <property type="protein sequence ID" value="MBX0321953.1"/>
    <property type="molecule type" value="Genomic_DNA"/>
</dbReference>
<keyword evidence="1" id="KW-0472">Membrane</keyword>
<organism evidence="2 3">
    <name type="scientific">Haloarcula rubra</name>
    <dbReference type="NCBI Taxonomy" id="2487747"/>
    <lineage>
        <taxon>Archaea</taxon>
        <taxon>Methanobacteriati</taxon>
        <taxon>Methanobacteriota</taxon>
        <taxon>Stenosarchaea group</taxon>
        <taxon>Halobacteria</taxon>
        <taxon>Halobacteriales</taxon>
        <taxon>Haloarculaceae</taxon>
        <taxon>Haloarcula</taxon>
    </lineage>
</organism>
<dbReference type="AlphaFoldDB" id="A0AAW4PKA8"/>
<dbReference type="Proteomes" id="UP001430377">
    <property type="component" value="Unassembled WGS sequence"/>
</dbReference>
<evidence type="ECO:0000256" key="1">
    <source>
        <dbReference type="SAM" id="Phobius"/>
    </source>
</evidence>
<feature type="transmembrane region" description="Helical" evidence="1">
    <location>
        <begin position="40"/>
        <end position="58"/>
    </location>
</feature>
<evidence type="ECO:0000313" key="3">
    <source>
        <dbReference type="Proteomes" id="UP001430377"/>
    </source>
</evidence>
<dbReference type="RefSeq" id="WP_220616945.1">
    <property type="nucleotide sequence ID" value="NZ_RKLR01000001.1"/>
</dbReference>
<keyword evidence="1" id="KW-1133">Transmembrane helix</keyword>
<proteinExistence type="predicted"/>